<evidence type="ECO:0000256" key="2">
    <source>
        <dbReference type="ARBA" id="ARBA00008420"/>
    </source>
</evidence>
<evidence type="ECO:0000256" key="8">
    <source>
        <dbReference type="ARBA" id="ARBA00048090"/>
    </source>
</evidence>
<evidence type="ECO:0000313" key="10">
    <source>
        <dbReference type="EMBL" id="MET6990364.1"/>
    </source>
</evidence>
<evidence type="ECO:0000256" key="4">
    <source>
        <dbReference type="ARBA" id="ARBA00022679"/>
    </source>
</evidence>
<proteinExistence type="inferred from homology"/>
<dbReference type="PANTHER" id="PTHR43442:SF3">
    <property type="entry name" value="GLUCONOKINASE-RELATED"/>
    <property type="match status" value="1"/>
</dbReference>
<evidence type="ECO:0000256" key="7">
    <source>
        <dbReference type="ARBA" id="ARBA00022840"/>
    </source>
</evidence>
<dbReference type="InterPro" id="IPR006001">
    <property type="entry name" value="Therm_gnt_kin"/>
</dbReference>
<dbReference type="Gene3D" id="3.40.50.300">
    <property type="entry name" value="P-loop containing nucleotide triphosphate hydrolases"/>
    <property type="match status" value="1"/>
</dbReference>
<dbReference type="CDD" id="cd02021">
    <property type="entry name" value="GntK"/>
    <property type="match status" value="1"/>
</dbReference>
<keyword evidence="7 9" id="KW-0067">ATP-binding</keyword>
<dbReference type="InterPro" id="IPR031322">
    <property type="entry name" value="Shikimate/glucono_kinase"/>
</dbReference>
<accession>A0ABV2STA6</accession>
<evidence type="ECO:0000256" key="3">
    <source>
        <dbReference type="ARBA" id="ARBA00012054"/>
    </source>
</evidence>
<reference evidence="10 11" key="1">
    <citation type="submission" date="2024-07" db="EMBL/GenBank/DDBJ databases">
        <title>The genome sequence of type strain Sediminicola arcticus GDMCC 1.2805.</title>
        <authorList>
            <person name="Liu Y."/>
        </authorList>
    </citation>
    <scope>NUCLEOTIDE SEQUENCE [LARGE SCALE GENOMIC DNA]</scope>
    <source>
        <strain evidence="10 11">GDMCC 1.2805</strain>
    </source>
</reference>
<comment type="pathway">
    <text evidence="1">Carbohydrate acid metabolism.</text>
</comment>
<dbReference type="RefSeq" id="WP_354614766.1">
    <property type="nucleotide sequence ID" value="NZ_JBEXAE010000003.1"/>
</dbReference>
<keyword evidence="4 9" id="KW-0808">Transferase</keyword>
<comment type="caution">
    <text evidence="10">The sequence shown here is derived from an EMBL/GenBank/DDBJ whole genome shotgun (WGS) entry which is preliminary data.</text>
</comment>
<keyword evidence="6 9" id="KW-0418">Kinase</keyword>
<dbReference type="PANTHER" id="PTHR43442">
    <property type="entry name" value="GLUCONOKINASE-RELATED"/>
    <property type="match status" value="1"/>
</dbReference>
<name>A0ABV2STA6_9FLAO</name>
<dbReference type="Pfam" id="PF01202">
    <property type="entry name" value="SKI"/>
    <property type="match status" value="1"/>
</dbReference>
<evidence type="ECO:0000256" key="5">
    <source>
        <dbReference type="ARBA" id="ARBA00022741"/>
    </source>
</evidence>
<gene>
    <name evidence="10" type="ORF">ABXZ36_06860</name>
</gene>
<dbReference type="SUPFAM" id="SSF52540">
    <property type="entry name" value="P-loop containing nucleoside triphosphate hydrolases"/>
    <property type="match status" value="1"/>
</dbReference>
<evidence type="ECO:0000256" key="1">
    <source>
        <dbReference type="ARBA" id="ARBA00004761"/>
    </source>
</evidence>
<evidence type="ECO:0000256" key="9">
    <source>
        <dbReference type="RuleBase" id="RU363066"/>
    </source>
</evidence>
<dbReference type="InterPro" id="IPR027417">
    <property type="entry name" value="P-loop_NTPase"/>
</dbReference>
<evidence type="ECO:0000313" key="11">
    <source>
        <dbReference type="Proteomes" id="UP001549799"/>
    </source>
</evidence>
<organism evidence="10 11">
    <name type="scientific">Sediminicola arcticus</name>
    <dbReference type="NCBI Taxonomy" id="1574308"/>
    <lineage>
        <taxon>Bacteria</taxon>
        <taxon>Pseudomonadati</taxon>
        <taxon>Bacteroidota</taxon>
        <taxon>Flavobacteriia</taxon>
        <taxon>Flavobacteriales</taxon>
        <taxon>Flavobacteriaceae</taxon>
        <taxon>Sediminicola</taxon>
    </lineage>
</organism>
<dbReference type="Proteomes" id="UP001549799">
    <property type="component" value="Unassembled WGS sequence"/>
</dbReference>
<protein>
    <recommendedName>
        <fullName evidence="3 9">Gluconokinase</fullName>
        <ecNumber evidence="3 9">2.7.1.12</ecNumber>
    </recommendedName>
</protein>
<comment type="similarity">
    <text evidence="2 9">Belongs to the gluconokinase GntK/GntV family.</text>
</comment>
<comment type="catalytic activity">
    <reaction evidence="8 9">
        <text>D-gluconate + ATP = 6-phospho-D-gluconate + ADP + H(+)</text>
        <dbReference type="Rhea" id="RHEA:19433"/>
        <dbReference type="ChEBI" id="CHEBI:15378"/>
        <dbReference type="ChEBI" id="CHEBI:18391"/>
        <dbReference type="ChEBI" id="CHEBI:30616"/>
        <dbReference type="ChEBI" id="CHEBI:58759"/>
        <dbReference type="ChEBI" id="CHEBI:456216"/>
        <dbReference type="EC" id="2.7.1.12"/>
    </reaction>
</comment>
<dbReference type="EC" id="2.7.1.12" evidence="3 9"/>
<dbReference type="GO" id="GO:0046316">
    <property type="term" value="F:gluconokinase activity"/>
    <property type="evidence" value="ECO:0007669"/>
    <property type="project" value="UniProtKB-EC"/>
</dbReference>
<sequence length="166" mass="18619">MTQVYNHILFVMGVSGSGKSTIGKLLAEALDYPFFDGDDFHPDVNIEKMSAGKPLNDEDRYDWLVALNILAKNNLVKGAVIACSALKESYRDLLQAGISKGVYYIYLKGSFQEVLERLQQRKGHYMPLELLQSQFDVLSPPKNAIVVKINQQPEKMVHTILTALDT</sequence>
<keyword evidence="5 9" id="KW-0547">Nucleotide-binding</keyword>
<keyword evidence="11" id="KW-1185">Reference proteome</keyword>
<evidence type="ECO:0000256" key="6">
    <source>
        <dbReference type="ARBA" id="ARBA00022777"/>
    </source>
</evidence>
<dbReference type="NCBIfam" id="TIGR01313">
    <property type="entry name" value="therm_gnt_kin"/>
    <property type="match status" value="1"/>
</dbReference>
<dbReference type="EMBL" id="JBEXAE010000003">
    <property type="protein sequence ID" value="MET6990364.1"/>
    <property type="molecule type" value="Genomic_DNA"/>
</dbReference>
<dbReference type="PRINTS" id="PR01100">
    <property type="entry name" value="SHIKIMTKNASE"/>
</dbReference>